<feature type="binding site" evidence="7 8">
    <location>
        <position position="57"/>
    </location>
    <ligand>
        <name>S-adenosyl-L-methionine</name>
        <dbReference type="ChEBI" id="CHEBI:59789"/>
    </ligand>
</feature>
<evidence type="ECO:0000313" key="10">
    <source>
        <dbReference type="EMBL" id="MDT8898092.1"/>
    </source>
</evidence>
<dbReference type="PANTHER" id="PTHR11727:SF7">
    <property type="entry name" value="DIMETHYLADENOSINE TRANSFERASE-RELATED"/>
    <property type="match status" value="1"/>
</dbReference>
<gene>
    <name evidence="7 10" type="primary">rsmA</name>
    <name evidence="7" type="synonym">ksgA</name>
    <name evidence="10" type="ORF">QYE77_07400</name>
</gene>
<dbReference type="InterPro" id="IPR029063">
    <property type="entry name" value="SAM-dependent_MTases_sf"/>
</dbReference>
<evidence type="ECO:0000256" key="1">
    <source>
        <dbReference type="ARBA" id="ARBA00022490"/>
    </source>
</evidence>
<dbReference type="PROSITE" id="PS51689">
    <property type="entry name" value="SAM_RNA_A_N6_MT"/>
    <property type="match status" value="1"/>
</dbReference>
<dbReference type="EMBL" id="JAUHMF010000001">
    <property type="protein sequence ID" value="MDT8898092.1"/>
    <property type="molecule type" value="Genomic_DNA"/>
</dbReference>
<feature type="domain" description="Ribosomal RNA adenine methylase transferase N-terminal" evidence="9">
    <location>
        <begin position="37"/>
        <end position="207"/>
    </location>
</feature>
<comment type="caution">
    <text evidence="10">The sequence shown here is derived from an EMBL/GenBank/DDBJ whole genome shotgun (WGS) entry which is preliminary data.</text>
</comment>
<dbReference type="InterPro" id="IPR020598">
    <property type="entry name" value="rRNA_Ade_methylase_Trfase_N"/>
</dbReference>
<dbReference type="Proteomes" id="UP001254165">
    <property type="component" value="Unassembled WGS sequence"/>
</dbReference>
<dbReference type="GO" id="GO:0052908">
    <property type="term" value="F:16S rRNA (adenine(1518)-N(6)/adenine(1519)-N(6))-dimethyltransferase activity"/>
    <property type="evidence" value="ECO:0007669"/>
    <property type="project" value="UniProtKB-EC"/>
</dbReference>
<dbReference type="InterPro" id="IPR023165">
    <property type="entry name" value="rRNA_Ade_diMease-like_C"/>
</dbReference>
<evidence type="ECO:0000256" key="6">
    <source>
        <dbReference type="ARBA" id="ARBA00022884"/>
    </source>
</evidence>
<dbReference type="InterPro" id="IPR001737">
    <property type="entry name" value="KsgA/Erm"/>
</dbReference>
<evidence type="ECO:0000313" key="11">
    <source>
        <dbReference type="Proteomes" id="UP001254165"/>
    </source>
</evidence>
<keyword evidence="1 7" id="KW-0963">Cytoplasm</keyword>
<organism evidence="10 11">
    <name type="scientific">Thermanaerothrix solaris</name>
    <dbReference type="NCBI Taxonomy" id="3058434"/>
    <lineage>
        <taxon>Bacteria</taxon>
        <taxon>Bacillati</taxon>
        <taxon>Chloroflexota</taxon>
        <taxon>Anaerolineae</taxon>
        <taxon>Anaerolineales</taxon>
        <taxon>Anaerolineaceae</taxon>
        <taxon>Thermanaerothrix</taxon>
    </lineage>
</organism>
<evidence type="ECO:0000256" key="4">
    <source>
        <dbReference type="ARBA" id="ARBA00022679"/>
    </source>
</evidence>
<evidence type="ECO:0000256" key="2">
    <source>
        <dbReference type="ARBA" id="ARBA00022552"/>
    </source>
</evidence>
<feature type="binding site" evidence="7 8">
    <location>
        <position position="32"/>
    </location>
    <ligand>
        <name>S-adenosyl-L-methionine</name>
        <dbReference type="ChEBI" id="CHEBI:59789"/>
    </ligand>
</feature>
<feature type="binding site" evidence="7 8">
    <location>
        <position position="103"/>
    </location>
    <ligand>
        <name>S-adenosyl-L-methionine</name>
        <dbReference type="ChEBI" id="CHEBI:59789"/>
    </ligand>
</feature>
<keyword evidence="3 7" id="KW-0489">Methyltransferase</keyword>
<keyword evidence="2 7" id="KW-0698">rRNA processing</keyword>
<dbReference type="PROSITE" id="PS01131">
    <property type="entry name" value="RRNA_A_DIMETH"/>
    <property type="match status" value="1"/>
</dbReference>
<evidence type="ECO:0000256" key="8">
    <source>
        <dbReference type="PROSITE-ProRule" id="PRU01026"/>
    </source>
</evidence>
<dbReference type="Gene3D" id="1.10.8.100">
    <property type="entry name" value="Ribosomal RNA adenine dimethylase-like, domain 2"/>
    <property type="match status" value="1"/>
</dbReference>
<dbReference type="Pfam" id="PF00398">
    <property type="entry name" value="RrnaAD"/>
    <property type="match status" value="1"/>
</dbReference>
<dbReference type="RefSeq" id="WP_315624738.1">
    <property type="nucleotide sequence ID" value="NZ_JAUHMF010000001.1"/>
</dbReference>
<dbReference type="Gene3D" id="3.40.50.150">
    <property type="entry name" value="Vaccinia Virus protein VP39"/>
    <property type="match status" value="1"/>
</dbReference>
<feature type="binding site" evidence="7 8">
    <location>
        <position position="78"/>
    </location>
    <ligand>
        <name>S-adenosyl-L-methionine</name>
        <dbReference type="ChEBI" id="CHEBI:59789"/>
    </ligand>
</feature>
<sequence>MDPAVTLPPLNVPQLLRQHGLQPKKSLGQNFLYDPNVLQRIVAAAEIPPHATVLEVGAGLGTLTRYLAHAARRVVAVELDGRLIPLLHEVLAGASNVILLQGDILTLDLAPWLANADPLLVVANIPYYITSALIRRLLEGTVRPQRLVLTVQREVAERICAKPGDLSLLALSVQVYGQPRPVGRIPAGAFYPPPKVDSTILRVDLYPQPRLPAEELPTFFSLAQAAFAQRRKTLRNALAAGLGWPPARVEILLQQAEIDPRRRAETLNLEEWERVLQAYHCLEG</sequence>
<evidence type="ECO:0000256" key="7">
    <source>
        <dbReference type="HAMAP-Rule" id="MF_00607"/>
    </source>
</evidence>
<dbReference type="SMART" id="SM00650">
    <property type="entry name" value="rADc"/>
    <property type="match status" value="1"/>
</dbReference>
<dbReference type="InterPro" id="IPR020596">
    <property type="entry name" value="rRNA_Ade_Mease_Trfase_CS"/>
</dbReference>
<name>A0ABU3NMP8_9CHLR</name>
<protein>
    <recommendedName>
        <fullName evidence="7">Ribosomal RNA small subunit methyltransferase A</fullName>
        <ecNumber evidence="7">2.1.1.182</ecNumber>
    </recommendedName>
    <alternativeName>
        <fullName evidence="7">16S rRNA (adenine(1518)-N(6)/adenine(1519)-N(6))-dimethyltransferase</fullName>
    </alternativeName>
    <alternativeName>
        <fullName evidence="7">16S rRNA dimethyladenosine transferase</fullName>
    </alternativeName>
    <alternativeName>
        <fullName evidence="7">16S rRNA dimethylase</fullName>
    </alternativeName>
    <alternativeName>
        <fullName evidence="7">S-adenosylmethionine-6-N', N'-adenosyl(rRNA) dimethyltransferase</fullName>
    </alternativeName>
</protein>
<keyword evidence="4 7" id="KW-0808">Transferase</keyword>
<evidence type="ECO:0000256" key="5">
    <source>
        <dbReference type="ARBA" id="ARBA00022691"/>
    </source>
</evidence>
<dbReference type="HAMAP" id="MF_00607">
    <property type="entry name" value="16SrRNA_methyltr_A"/>
    <property type="match status" value="1"/>
</dbReference>
<accession>A0ABU3NMP8</accession>
<dbReference type="SUPFAM" id="SSF53335">
    <property type="entry name" value="S-adenosyl-L-methionine-dependent methyltransferases"/>
    <property type="match status" value="1"/>
</dbReference>
<comment type="similarity">
    <text evidence="7">Belongs to the class I-like SAM-binding methyltransferase superfamily. rRNA adenine N(6)-methyltransferase family. RsmA subfamily.</text>
</comment>
<keyword evidence="6 7" id="KW-0694">RNA-binding</keyword>
<feature type="binding site" evidence="7 8">
    <location>
        <position position="30"/>
    </location>
    <ligand>
        <name>S-adenosyl-L-methionine</name>
        <dbReference type="ChEBI" id="CHEBI:59789"/>
    </ligand>
</feature>
<reference evidence="10 11" key="1">
    <citation type="submission" date="2023-07" db="EMBL/GenBank/DDBJ databases">
        <title>Novel species of Thermanaerothrix with wide hydrolytic capabilities.</title>
        <authorList>
            <person name="Zayulina K.S."/>
            <person name="Podosokorskaya O.A."/>
            <person name="Elcheninov A.G."/>
        </authorList>
    </citation>
    <scope>NUCLEOTIDE SEQUENCE [LARGE SCALE GENOMIC DNA]</scope>
    <source>
        <strain evidence="10 11">4228-RoL</strain>
    </source>
</reference>
<dbReference type="EC" id="2.1.1.182" evidence="7"/>
<dbReference type="InterPro" id="IPR011530">
    <property type="entry name" value="rRNA_adenine_dimethylase"/>
</dbReference>
<dbReference type="NCBIfam" id="TIGR00755">
    <property type="entry name" value="ksgA"/>
    <property type="match status" value="1"/>
</dbReference>
<evidence type="ECO:0000259" key="9">
    <source>
        <dbReference type="SMART" id="SM00650"/>
    </source>
</evidence>
<keyword evidence="11" id="KW-1185">Reference proteome</keyword>
<evidence type="ECO:0000256" key="3">
    <source>
        <dbReference type="ARBA" id="ARBA00022603"/>
    </source>
</evidence>
<proteinExistence type="inferred from homology"/>
<dbReference type="PANTHER" id="PTHR11727">
    <property type="entry name" value="DIMETHYLADENOSINE TRANSFERASE"/>
    <property type="match status" value="1"/>
</dbReference>
<comment type="catalytic activity">
    <reaction evidence="7">
        <text>adenosine(1518)/adenosine(1519) in 16S rRNA + 4 S-adenosyl-L-methionine = N(6)-dimethyladenosine(1518)/N(6)-dimethyladenosine(1519) in 16S rRNA + 4 S-adenosyl-L-homocysteine + 4 H(+)</text>
        <dbReference type="Rhea" id="RHEA:19609"/>
        <dbReference type="Rhea" id="RHEA-COMP:10232"/>
        <dbReference type="Rhea" id="RHEA-COMP:10233"/>
        <dbReference type="ChEBI" id="CHEBI:15378"/>
        <dbReference type="ChEBI" id="CHEBI:57856"/>
        <dbReference type="ChEBI" id="CHEBI:59789"/>
        <dbReference type="ChEBI" id="CHEBI:74411"/>
        <dbReference type="ChEBI" id="CHEBI:74493"/>
        <dbReference type="EC" id="2.1.1.182"/>
    </reaction>
</comment>
<feature type="binding site" evidence="7 8">
    <location>
        <position position="124"/>
    </location>
    <ligand>
        <name>S-adenosyl-L-methionine</name>
        <dbReference type="ChEBI" id="CHEBI:59789"/>
    </ligand>
</feature>
<comment type="subcellular location">
    <subcellularLocation>
        <location evidence="7">Cytoplasm</location>
    </subcellularLocation>
</comment>
<comment type="function">
    <text evidence="7">Specifically dimethylates two adjacent adenosines (A1518 and A1519) in the loop of a conserved hairpin near the 3'-end of 16S rRNA in the 30S particle. May play a critical role in biogenesis of 30S subunits.</text>
</comment>
<dbReference type="CDD" id="cd02440">
    <property type="entry name" value="AdoMet_MTases"/>
    <property type="match status" value="1"/>
</dbReference>
<keyword evidence="5 7" id="KW-0949">S-adenosyl-L-methionine</keyword>